<dbReference type="Proteomes" id="UP001243989">
    <property type="component" value="Unassembled WGS sequence"/>
</dbReference>
<sequence length="254" mass="27668">MDDVGCFLLPFWSQTYRAAVTFDSDLCVLATTTTDPSRAMYAPYSVHAVRSGGSLVNLPASTFVVPALRSALIQCGWGGLLCCFVCLIETTSFLERSRPLRVGRNKGAKNLGLPMFPGIEKAGMLRMAERNAHDMAEITTGVSHLKSGDSEGHDRPLPPSCQCVFASSGRCFYPVVRDNGSRSSSIERPVAGSWSAQFCHDCHGRTDGRIRPCKHFRMFGVGLGATPAWLRMEDWFMPCLAQDGLSSGIFCLSV</sequence>
<dbReference type="AlphaFoldDB" id="A0AAI9ZUJ9"/>
<organism evidence="1 2">
    <name type="scientific">Colletotrichum phormii</name>
    <dbReference type="NCBI Taxonomy" id="359342"/>
    <lineage>
        <taxon>Eukaryota</taxon>
        <taxon>Fungi</taxon>
        <taxon>Dikarya</taxon>
        <taxon>Ascomycota</taxon>
        <taxon>Pezizomycotina</taxon>
        <taxon>Sordariomycetes</taxon>
        <taxon>Hypocreomycetidae</taxon>
        <taxon>Glomerellales</taxon>
        <taxon>Glomerellaceae</taxon>
        <taxon>Colletotrichum</taxon>
        <taxon>Colletotrichum acutatum species complex</taxon>
    </lineage>
</organism>
<proteinExistence type="predicted"/>
<reference evidence="1" key="1">
    <citation type="submission" date="2021-06" db="EMBL/GenBank/DDBJ databases">
        <title>Comparative genomics, transcriptomics and evolutionary studies reveal genomic signatures of adaptation to plant cell wall in hemibiotrophic fungi.</title>
        <authorList>
            <consortium name="DOE Joint Genome Institute"/>
            <person name="Baroncelli R."/>
            <person name="Diaz J.F."/>
            <person name="Benocci T."/>
            <person name="Peng M."/>
            <person name="Battaglia E."/>
            <person name="Haridas S."/>
            <person name="Andreopoulos W."/>
            <person name="Labutti K."/>
            <person name="Pangilinan J."/>
            <person name="Floch G.L."/>
            <person name="Makela M.R."/>
            <person name="Henrissat B."/>
            <person name="Grigoriev I.V."/>
            <person name="Crouch J.A."/>
            <person name="De Vries R.P."/>
            <person name="Sukno S.A."/>
            <person name="Thon M.R."/>
        </authorList>
    </citation>
    <scope>NUCLEOTIDE SEQUENCE</scope>
    <source>
        <strain evidence="1">CBS 102054</strain>
    </source>
</reference>
<protein>
    <submittedName>
        <fullName evidence="1">Uncharacterized protein</fullName>
    </submittedName>
</protein>
<evidence type="ECO:0000313" key="1">
    <source>
        <dbReference type="EMBL" id="KAK1637233.1"/>
    </source>
</evidence>
<evidence type="ECO:0000313" key="2">
    <source>
        <dbReference type="Proteomes" id="UP001243989"/>
    </source>
</evidence>
<name>A0AAI9ZUJ9_9PEZI</name>
<dbReference type="EMBL" id="JAHMHQ010000009">
    <property type="protein sequence ID" value="KAK1637233.1"/>
    <property type="molecule type" value="Genomic_DNA"/>
</dbReference>
<keyword evidence="2" id="KW-1185">Reference proteome</keyword>
<accession>A0AAI9ZUJ9</accession>
<comment type="caution">
    <text evidence="1">The sequence shown here is derived from an EMBL/GenBank/DDBJ whole genome shotgun (WGS) entry which is preliminary data.</text>
</comment>
<dbReference type="GeneID" id="85467657"/>
<dbReference type="RefSeq" id="XP_060445840.1">
    <property type="nucleotide sequence ID" value="XM_060582795.1"/>
</dbReference>
<gene>
    <name evidence="1" type="ORF">BDP81DRAFT_220839</name>
</gene>